<evidence type="ECO:0000313" key="2">
    <source>
        <dbReference type="Proteomes" id="UP000579605"/>
    </source>
</evidence>
<keyword evidence="2" id="KW-1185">Reference proteome</keyword>
<dbReference type="AlphaFoldDB" id="A0A852ZLG6"/>
<sequence length="370" mass="40169">MRIAELERKHGGFYVPTAVIKVGGEDVLRDLYLAVSEVSVDLKEKAAARFSFTVASAFDWEAGEFLATRAKKRVDLLEQFAFGRKVEVGLGYGDPAKLGQPMLTGVLTEITTDFATGSTPTLTVSGYDDLYPLTVGKNTRHWENKPDSAAVQDVAGIGGVATDVRPTSPVKLTIDQNNLSDMAFVGELAERNGATFYHRNRKLYFGRRRNDASDIVELDWGQGLLSFRPEANLARQVAEVQVHGWSAAKGEVVLGRARRGEESGRDARKKSGGERVVTALSSTPVLHLRAAVHTQEEADARAKAVLEERGQDFVTGSGESIGVPEILPDTNVALGGLGRAFSRTYYVSAANHRLDANGYHTTFTVQEATI</sequence>
<dbReference type="SUPFAM" id="SSF69279">
    <property type="entry name" value="Phage tail proteins"/>
    <property type="match status" value="1"/>
</dbReference>
<accession>A0A852ZLG6</accession>
<protein>
    <recommendedName>
        <fullName evidence="3">Phage protein D</fullName>
    </recommendedName>
</protein>
<gene>
    <name evidence="1" type="ORF">F4554_005090</name>
</gene>
<name>A0A852ZLG6_9ACTN</name>
<comment type="caution">
    <text evidence="1">The sequence shown here is derived from an EMBL/GenBank/DDBJ whole genome shotgun (WGS) entry which is preliminary data.</text>
</comment>
<proteinExistence type="predicted"/>
<evidence type="ECO:0008006" key="3">
    <source>
        <dbReference type="Google" id="ProtNLM"/>
    </source>
</evidence>
<reference evidence="1 2" key="1">
    <citation type="submission" date="2020-07" db="EMBL/GenBank/DDBJ databases">
        <title>Sequencing the genomes of 1000 actinobacteria strains.</title>
        <authorList>
            <person name="Klenk H.-P."/>
        </authorList>
    </citation>
    <scope>NUCLEOTIDE SEQUENCE [LARGE SCALE GENOMIC DNA]</scope>
    <source>
        <strain evidence="1 2">DSM 18448</strain>
    </source>
</reference>
<dbReference type="Pfam" id="PF05954">
    <property type="entry name" value="Phage_GPD"/>
    <property type="match status" value="1"/>
</dbReference>
<dbReference type="Proteomes" id="UP000579605">
    <property type="component" value="Unassembled WGS sequence"/>
</dbReference>
<organism evidence="1 2">
    <name type="scientific">Actinopolymorpha rutila</name>
    <dbReference type="NCBI Taxonomy" id="446787"/>
    <lineage>
        <taxon>Bacteria</taxon>
        <taxon>Bacillati</taxon>
        <taxon>Actinomycetota</taxon>
        <taxon>Actinomycetes</taxon>
        <taxon>Propionibacteriales</taxon>
        <taxon>Actinopolymorphaceae</taxon>
        <taxon>Actinopolymorpha</taxon>
    </lineage>
</organism>
<dbReference type="RefSeq" id="WP_179789879.1">
    <property type="nucleotide sequence ID" value="NZ_BAAARR010000005.1"/>
</dbReference>
<evidence type="ECO:0000313" key="1">
    <source>
        <dbReference type="EMBL" id="NYH92452.1"/>
    </source>
</evidence>
<dbReference type="EMBL" id="JACBZH010000001">
    <property type="protein sequence ID" value="NYH92452.1"/>
    <property type="molecule type" value="Genomic_DNA"/>
</dbReference>